<proteinExistence type="predicted"/>
<evidence type="ECO:0000313" key="1">
    <source>
        <dbReference type="EMBL" id="MDR6288614.1"/>
    </source>
</evidence>
<evidence type="ECO:0000313" key="2">
    <source>
        <dbReference type="Proteomes" id="UP001262410"/>
    </source>
</evidence>
<organism evidence="1 2">
    <name type="scientific">Inquilinus ginsengisoli</name>
    <dbReference type="NCBI Taxonomy" id="363840"/>
    <lineage>
        <taxon>Bacteria</taxon>
        <taxon>Pseudomonadati</taxon>
        <taxon>Pseudomonadota</taxon>
        <taxon>Alphaproteobacteria</taxon>
        <taxon>Rhodospirillales</taxon>
        <taxon>Rhodospirillaceae</taxon>
        <taxon>Inquilinus</taxon>
    </lineage>
</organism>
<reference evidence="1 2" key="1">
    <citation type="submission" date="2023-07" db="EMBL/GenBank/DDBJ databases">
        <title>Sorghum-associated microbial communities from plants grown in Nebraska, USA.</title>
        <authorList>
            <person name="Schachtman D."/>
        </authorList>
    </citation>
    <scope>NUCLEOTIDE SEQUENCE [LARGE SCALE GENOMIC DNA]</scope>
    <source>
        <strain evidence="1 2">584</strain>
    </source>
</reference>
<sequence>MTTFANIGEAVFAYANAVAILQQHVATADLCATGRRVAAEGLRLAEKRLAHARLRREDGARRLRIEDEPRRRAA</sequence>
<accession>A0ABU1JKR1</accession>
<dbReference type="EMBL" id="JAVDPW010000002">
    <property type="protein sequence ID" value="MDR6288614.1"/>
    <property type="molecule type" value="Genomic_DNA"/>
</dbReference>
<protein>
    <submittedName>
        <fullName evidence="1">Uncharacterized protein</fullName>
    </submittedName>
</protein>
<dbReference type="Proteomes" id="UP001262410">
    <property type="component" value="Unassembled WGS sequence"/>
</dbReference>
<name>A0ABU1JKR1_9PROT</name>
<keyword evidence="2" id="KW-1185">Reference proteome</keyword>
<comment type="caution">
    <text evidence="1">The sequence shown here is derived from an EMBL/GenBank/DDBJ whole genome shotgun (WGS) entry which is preliminary data.</text>
</comment>
<gene>
    <name evidence="1" type="ORF">E9232_001121</name>
</gene>
<dbReference type="RefSeq" id="WP_309792623.1">
    <property type="nucleotide sequence ID" value="NZ_JAVDPW010000002.1"/>
</dbReference>